<gene>
    <name evidence="2" type="ORF">BDP27DRAFT_1434234</name>
</gene>
<feature type="compositionally biased region" description="Basic and acidic residues" evidence="1">
    <location>
        <begin position="1"/>
        <end position="10"/>
    </location>
</feature>
<comment type="caution">
    <text evidence="2">The sequence shown here is derived from an EMBL/GenBank/DDBJ whole genome shotgun (WGS) entry which is preliminary data.</text>
</comment>
<sequence>MDCVETDRSARRLSQSGSSHGKPGTKKQLGTVEERRDFYQLADLLAQGFEHVKWDGRTLRPL</sequence>
<dbReference type="OrthoDB" id="3031270at2759"/>
<evidence type="ECO:0000313" key="2">
    <source>
        <dbReference type="EMBL" id="KAF9048378.1"/>
    </source>
</evidence>
<dbReference type="Proteomes" id="UP000772434">
    <property type="component" value="Unassembled WGS sequence"/>
</dbReference>
<protein>
    <submittedName>
        <fullName evidence="2">Uncharacterized protein</fullName>
    </submittedName>
</protein>
<keyword evidence="3" id="KW-1185">Reference proteome</keyword>
<dbReference type="AlphaFoldDB" id="A0A9P5P3Q6"/>
<proteinExistence type="predicted"/>
<dbReference type="EMBL" id="JADNRY010000483">
    <property type="protein sequence ID" value="KAF9048378.1"/>
    <property type="molecule type" value="Genomic_DNA"/>
</dbReference>
<evidence type="ECO:0000256" key="1">
    <source>
        <dbReference type="SAM" id="MobiDB-lite"/>
    </source>
</evidence>
<organism evidence="2 3">
    <name type="scientific">Rhodocollybia butyracea</name>
    <dbReference type="NCBI Taxonomy" id="206335"/>
    <lineage>
        <taxon>Eukaryota</taxon>
        <taxon>Fungi</taxon>
        <taxon>Dikarya</taxon>
        <taxon>Basidiomycota</taxon>
        <taxon>Agaricomycotina</taxon>
        <taxon>Agaricomycetes</taxon>
        <taxon>Agaricomycetidae</taxon>
        <taxon>Agaricales</taxon>
        <taxon>Marasmiineae</taxon>
        <taxon>Omphalotaceae</taxon>
        <taxon>Rhodocollybia</taxon>
    </lineage>
</organism>
<reference evidence="2" key="1">
    <citation type="submission" date="2020-11" db="EMBL/GenBank/DDBJ databases">
        <authorList>
            <consortium name="DOE Joint Genome Institute"/>
            <person name="Ahrendt S."/>
            <person name="Riley R."/>
            <person name="Andreopoulos W."/>
            <person name="Labutti K."/>
            <person name="Pangilinan J."/>
            <person name="Ruiz-Duenas F.J."/>
            <person name="Barrasa J.M."/>
            <person name="Sanchez-Garcia M."/>
            <person name="Camarero S."/>
            <person name="Miyauchi S."/>
            <person name="Serrano A."/>
            <person name="Linde D."/>
            <person name="Babiker R."/>
            <person name="Drula E."/>
            <person name="Ayuso-Fernandez I."/>
            <person name="Pacheco R."/>
            <person name="Padilla G."/>
            <person name="Ferreira P."/>
            <person name="Barriuso J."/>
            <person name="Kellner H."/>
            <person name="Castanera R."/>
            <person name="Alfaro M."/>
            <person name="Ramirez L."/>
            <person name="Pisabarro A.G."/>
            <person name="Kuo A."/>
            <person name="Tritt A."/>
            <person name="Lipzen A."/>
            <person name="He G."/>
            <person name="Yan M."/>
            <person name="Ng V."/>
            <person name="Cullen D."/>
            <person name="Martin F."/>
            <person name="Rosso M.-N."/>
            <person name="Henrissat B."/>
            <person name="Hibbett D."/>
            <person name="Martinez A.T."/>
            <person name="Grigoriev I.V."/>
        </authorList>
    </citation>
    <scope>NUCLEOTIDE SEQUENCE</scope>
    <source>
        <strain evidence="2">AH 40177</strain>
    </source>
</reference>
<name>A0A9P5P3Q6_9AGAR</name>
<feature type="region of interest" description="Disordered" evidence="1">
    <location>
        <begin position="1"/>
        <end position="31"/>
    </location>
</feature>
<accession>A0A9P5P3Q6</accession>
<evidence type="ECO:0000313" key="3">
    <source>
        <dbReference type="Proteomes" id="UP000772434"/>
    </source>
</evidence>